<dbReference type="EMBL" id="BRLH01000002">
    <property type="protein sequence ID" value="GKX55091.1"/>
    <property type="molecule type" value="Genomic_DNA"/>
</dbReference>
<gene>
    <name evidence="1 4" type="primary">sfsA</name>
    <name evidence="4" type="ORF">SOASR030_12030</name>
</gene>
<accession>A0AAV5MZ22</accession>
<dbReference type="Gene3D" id="3.40.1350.60">
    <property type="match status" value="1"/>
</dbReference>
<dbReference type="GO" id="GO:0003677">
    <property type="term" value="F:DNA binding"/>
    <property type="evidence" value="ECO:0007669"/>
    <property type="project" value="InterPro"/>
</dbReference>
<keyword evidence="5" id="KW-1185">Reference proteome</keyword>
<dbReference type="AlphaFoldDB" id="A0AAV5MZ22"/>
<dbReference type="PANTHER" id="PTHR30545">
    <property type="entry name" value="SUGAR FERMENTATION STIMULATION PROTEIN A"/>
    <property type="match status" value="1"/>
</dbReference>
<dbReference type="Pfam" id="PF17746">
    <property type="entry name" value="SfsA_N"/>
    <property type="match status" value="1"/>
</dbReference>
<dbReference type="Proteomes" id="UP001058124">
    <property type="component" value="Unassembled WGS sequence"/>
</dbReference>
<dbReference type="FunFam" id="2.40.50.580:FF:000001">
    <property type="entry name" value="Sugar fermentation stimulation protein A"/>
    <property type="match status" value="1"/>
</dbReference>
<dbReference type="InterPro" id="IPR041465">
    <property type="entry name" value="SfsA_N"/>
</dbReference>
<dbReference type="InterPro" id="IPR005224">
    <property type="entry name" value="SfsA"/>
</dbReference>
<dbReference type="Pfam" id="PF03749">
    <property type="entry name" value="SfsA"/>
    <property type="match status" value="1"/>
</dbReference>
<dbReference type="InterPro" id="IPR040452">
    <property type="entry name" value="SfsA_C"/>
</dbReference>
<proteinExistence type="inferred from homology"/>
<comment type="similarity">
    <text evidence="1">Belongs to the SfsA family.</text>
</comment>
<dbReference type="FunFam" id="3.40.1350.60:FF:000001">
    <property type="entry name" value="Sugar fermentation stimulation protein A"/>
    <property type="match status" value="1"/>
</dbReference>
<protein>
    <recommendedName>
        <fullName evidence="1">Sugar fermentation stimulation protein homolog</fullName>
    </recommendedName>
</protein>
<evidence type="ECO:0000313" key="4">
    <source>
        <dbReference type="EMBL" id="GKX55091.1"/>
    </source>
</evidence>
<name>A0AAV5MZ22_9GAMM</name>
<evidence type="ECO:0000313" key="5">
    <source>
        <dbReference type="Proteomes" id="UP001058124"/>
    </source>
</evidence>
<dbReference type="PANTHER" id="PTHR30545:SF2">
    <property type="entry name" value="SUGAR FERMENTATION STIMULATION PROTEIN A"/>
    <property type="match status" value="1"/>
</dbReference>
<dbReference type="NCBIfam" id="TIGR00230">
    <property type="entry name" value="sfsA"/>
    <property type="match status" value="1"/>
</dbReference>
<feature type="domain" description="Sugar fermentation stimulation protein C-terminal" evidence="2">
    <location>
        <begin position="84"/>
        <end position="222"/>
    </location>
</feature>
<dbReference type="HAMAP" id="MF_00095">
    <property type="entry name" value="SfsA"/>
    <property type="match status" value="1"/>
</dbReference>
<dbReference type="CDD" id="cd22359">
    <property type="entry name" value="SfsA-like_bacterial"/>
    <property type="match status" value="1"/>
</dbReference>
<evidence type="ECO:0000259" key="2">
    <source>
        <dbReference type="Pfam" id="PF03749"/>
    </source>
</evidence>
<reference evidence="4" key="1">
    <citation type="submission" date="2022-06" db="EMBL/GenBank/DDBJ databases">
        <title>Draft genome sequences of Leminorella grimontii str. JCM5902.</title>
        <authorList>
            <person name="Wakabayashi Y."/>
            <person name="Kojima K."/>
        </authorList>
    </citation>
    <scope>NUCLEOTIDE SEQUENCE</scope>
    <source>
        <strain evidence="4">JCM 5902</strain>
    </source>
</reference>
<comment type="caution">
    <text evidence="4">The sequence shown here is derived from an EMBL/GenBank/DDBJ whole genome shotgun (WGS) entry which is preliminary data.</text>
</comment>
<feature type="domain" description="SfsA N-terminal OB" evidence="3">
    <location>
        <begin position="13"/>
        <end position="80"/>
    </location>
</feature>
<organism evidence="4 5">
    <name type="scientific">Leminorella grimontii</name>
    <dbReference type="NCBI Taxonomy" id="82981"/>
    <lineage>
        <taxon>Bacteria</taxon>
        <taxon>Pseudomonadati</taxon>
        <taxon>Pseudomonadota</taxon>
        <taxon>Gammaproteobacteria</taxon>
        <taxon>Enterobacterales</taxon>
        <taxon>Budviciaceae</taxon>
        <taxon>Leminorella</taxon>
    </lineage>
</organism>
<dbReference type="RefSeq" id="WP_027274033.1">
    <property type="nucleotide sequence ID" value="NZ_BRLH01000002.1"/>
</dbReference>
<dbReference type="Gene3D" id="2.40.50.580">
    <property type="match status" value="1"/>
</dbReference>
<evidence type="ECO:0000256" key="1">
    <source>
        <dbReference type="HAMAP-Rule" id="MF_00095"/>
    </source>
</evidence>
<sequence length="234" mass="26140">MLFSSPLKSALLIKRYKRFLADVVTPQGETLTLHCANTGAMTGCAEPGDTVWYSTSENPKRKYAHSWELTQTQAGHFICINTLRANELVKEALQQGNIAPLKGYETLRSEVRYGEENSRIDFLLGHENRPDCYIEVKSVTLLENGCGYFPDAVTARGQKHLRELQAEAGRGHRAVLLFAVLHSGIECVDVARHVDPTYAKLFERVQECGVEVVCYKADISPKGMILQAPLPFKE</sequence>
<evidence type="ECO:0000259" key="3">
    <source>
        <dbReference type="Pfam" id="PF17746"/>
    </source>
</evidence>